<keyword evidence="2" id="KW-1185">Reference proteome</keyword>
<gene>
    <name evidence="1" type="ORF">XNOV1_A038839</name>
</gene>
<dbReference type="EMBL" id="OY660882">
    <property type="protein sequence ID" value="CAJ1080466.1"/>
    <property type="molecule type" value="Genomic_DNA"/>
</dbReference>
<evidence type="ECO:0000313" key="1">
    <source>
        <dbReference type="EMBL" id="CAJ1080466.1"/>
    </source>
</evidence>
<name>A0AAV1H387_XYRNO</name>
<proteinExistence type="predicted"/>
<dbReference type="Pfam" id="PF14769">
    <property type="entry name" value="CLAMP"/>
    <property type="match status" value="1"/>
</dbReference>
<dbReference type="InterPro" id="IPR032727">
    <property type="entry name" value="CLAMP"/>
</dbReference>
<dbReference type="AlphaFoldDB" id="A0AAV1H387"/>
<dbReference type="PANTHER" id="PTHR28457:SF3">
    <property type="entry name" value="CILIARY-ASSOCIATED CALCIUM-BINDING COILED-COIL PROTEIN 1"/>
    <property type="match status" value="1"/>
</dbReference>
<reference evidence="1" key="1">
    <citation type="submission" date="2023-08" db="EMBL/GenBank/DDBJ databases">
        <authorList>
            <person name="Alioto T."/>
            <person name="Alioto T."/>
            <person name="Gomez Garrido J."/>
        </authorList>
    </citation>
    <scope>NUCLEOTIDE SEQUENCE</scope>
</reference>
<evidence type="ECO:0000313" key="2">
    <source>
        <dbReference type="Proteomes" id="UP001178508"/>
    </source>
</evidence>
<dbReference type="Proteomes" id="UP001178508">
    <property type="component" value="Chromosome 19"/>
</dbReference>
<protein>
    <submittedName>
        <fullName evidence="1">Uncharacterized protein cabcoco1 isoform X1</fullName>
    </submittedName>
</protein>
<sequence>MSATGTHRREKREEKNENLQPVLTEQLISELLEKTEDQLLTELLQTFGLMDHGLCLKESSLLDFYFCGFSWTKKMKFSLRQTTFIMSLFHLMITNLRDQQMDLKENLMEFSEALTRQFSRSEKETLILNTEEVCALNNFLENSLFQKYKIYQLMFRTQREELLSGAQRDVEIFNCSSLLPLEEGLSADMRPHDLEECETDK</sequence>
<dbReference type="PANTHER" id="PTHR28457">
    <property type="entry name" value="COILED-COIL DOMAIN-CONTAINING PROTEIN 189"/>
    <property type="match status" value="1"/>
</dbReference>
<organism evidence="1 2">
    <name type="scientific">Xyrichtys novacula</name>
    <name type="common">Pearly razorfish</name>
    <name type="synonym">Hemipteronotus novacula</name>
    <dbReference type="NCBI Taxonomy" id="13765"/>
    <lineage>
        <taxon>Eukaryota</taxon>
        <taxon>Metazoa</taxon>
        <taxon>Chordata</taxon>
        <taxon>Craniata</taxon>
        <taxon>Vertebrata</taxon>
        <taxon>Euteleostomi</taxon>
        <taxon>Actinopterygii</taxon>
        <taxon>Neopterygii</taxon>
        <taxon>Teleostei</taxon>
        <taxon>Neoteleostei</taxon>
        <taxon>Acanthomorphata</taxon>
        <taxon>Eupercaria</taxon>
        <taxon>Labriformes</taxon>
        <taxon>Labridae</taxon>
        <taxon>Xyrichtys</taxon>
    </lineage>
</organism>
<accession>A0AAV1H387</accession>